<name>A0A8J1XW51_OWEFU</name>
<evidence type="ECO:0000313" key="1">
    <source>
        <dbReference type="EMBL" id="CAH1791147.1"/>
    </source>
</evidence>
<organism evidence="1 2">
    <name type="scientific">Owenia fusiformis</name>
    <name type="common">Polychaete worm</name>
    <dbReference type="NCBI Taxonomy" id="6347"/>
    <lineage>
        <taxon>Eukaryota</taxon>
        <taxon>Metazoa</taxon>
        <taxon>Spiralia</taxon>
        <taxon>Lophotrochozoa</taxon>
        <taxon>Annelida</taxon>
        <taxon>Polychaeta</taxon>
        <taxon>Sedentaria</taxon>
        <taxon>Canalipalpata</taxon>
        <taxon>Sabellida</taxon>
        <taxon>Oweniida</taxon>
        <taxon>Oweniidae</taxon>
        <taxon>Owenia</taxon>
    </lineage>
</organism>
<dbReference type="PROSITE" id="PS51053">
    <property type="entry name" value="SERTA"/>
    <property type="match status" value="1"/>
</dbReference>
<dbReference type="PANTHER" id="PTHR16277">
    <property type="entry name" value="CELL DIVISION CYCLE ASSOCIATED PROTEIN 4/SERTA DOMAIN-CONTAINING PROTEIN 2"/>
    <property type="match status" value="1"/>
</dbReference>
<protein>
    <submittedName>
        <fullName evidence="1">Uncharacterized protein</fullName>
    </submittedName>
</protein>
<proteinExistence type="predicted"/>
<dbReference type="Pfam" id="PF06031">
    <property type="entry name" value="SERTA"/>
    <property type="match status" value="1"/>
</dbReference>
<keyword evidence="2" id="KW-1185">Reference proteome</keyword>
<comment type="caution">
    <text evidence="1">The sequence shown here is derived from an EMBL/GenBank/DDBJ whole genome shotgun (WGS) entry which is preliminary data.</text>
</comment>
<dbReference type="Proteomes" id="UP000749559">
    <property type="component" value="Unassembled WGS sequence"/>
</dbReference>
<sequence length="302" mass="33630">MLNKCSSSVLLGQKRKHDELETEPIEYTQRRQTILDISMCKLKKPHSIKKREMSLRRSVLIYNTLRHIETELQHEGSRGMPYSMPTIPAESVESLDMCPAQDTTPKETVKVATENSATICAQEEKLSLADSLLATKTRLTDESMQSIENESNMDTDNVIVPTVPDIINTTPLNSSLDAITDTSHTNMDLGLSHILPSVTQRQCKSNELLQSLCAWTENNVAQLGTWNTSIWSSASSTTDAFSDIDLSLYDFDLFLNGAAQSNTNTRTSTEDYTNLYPPNNGTCKGDLLNDELDNIMQVLVGM</sequence>
<evidence type="ECO:0000313" key="2">
    <source>
        <dbReference type="Proteomes" id="UP000749559"/>
    </source>
</evidence>
<dbReference type="EMBL" id="CAIIXF020000008">
    <property type="protein sequence ID" value="CAH1791147.1"/>
    <property type="molecule type" value="Genomic_DNA"/>
</dbReference>
<dbReference type="GO" id="GO:0005634">
    <property type="term" value="C:nucleus"/>
    <property type="evidence" value="ECO:0007669"/>
    <property type="project" value="TreeGrafter"/>
</dbReference>
<dbReference type="PANTHER" id="PTHR16277:SF7">
    <property type="entry name" value="RE12330P"/>
    <property type="match status" value="1"/>
</dbReference>
<reference evidence="1" key="1">
    <citation type="submission" date="2022-03" db="EMBL/GenBank/DDBJ databases">
        <authorList>
            <person name="Martin C."/>
        </authorList>
    </citation>
    <scope>NUCLEOTIDE SEQUENCE</scope>
</reference>
<gene>
    <name evidence="1" type="ORF">OFUS_LOCUS16265</name>
</gene>
<dbReference type="AlphaFoldDB" id="A0A8J1XW51"/>
<dbReference type="InterPro" id="IPR009263">
    <property type="entry name" value="SERTA_dom"/>
</dbReference>
<accession>A0A8J1XW51</accession>
<dbReference type="InterPro" id="IPR052262">
    <property type="entry name" value="E2F-SERTA_domain_protein"/>
</dbReference>
<dbReference type="OrthoDB" id="6083860at2759"/>